<protein>
    <recommendedName>
        <fullName evidence="4">DUF1850 domain-containing protein</fullName>
    </recommendedName>
</protein>
<keyword evidence="1" id="KW-1133">Transmembrane helix</keyword>
<reference evidence="2 3" key="1">
    <citation type="submission" date="2022-02" db="EMBL/GenBank/DDBJ databases">
        <title>Halomonas fukangensis sp. nov., a halophilic bacterium isolated from a bulk soil of Kalidium foliatum at Fukang.</title>
        <authorList>
            <person name="Huang Y."/>
        </authorList>
    </citation>
    <scope>NUCLEOTIDE SEQUENCE [LARGE SCALE GENOMIC DNA]</scope>
    <source>
        <strain evidence="2 3">EGI 63088</strain>
    </source>
</reference>
<evidence type="ECO:0000256" key="1">
    <source>
        <dbReference type="SAM" id="Phobius"/>
    </source>
</evidence>
<evidence type="ECO:0008006" key="4">
    <source>
        <dbReference type="Google" id="ProtNLM"/>
    </source>
</evidence>
<feature type="transmembrane region" description="Helical" evidence="1">
    <location>
        <begin position="12"/>
        <end position="29"/>
    </location>
</feature>
<keyword evidence="1" id="KW-0812">Transmembrane</keyword>
<dbReference type="RefSeq" id="WP_240569262.1">
    <property type="nucleotide sequence ID" value="NZ_JAKVPY010000021.1"/>
</dbReference>
<organism evidence="2 3">
    <name type="scientific">Halomonas flagellata</name>
    <dbReference type="NCBI Taxonomy" id="2920385"/>
    <lineage>
        <taxon>Bacteria</taxon>
        <taxon>Pseudomonadati</taxon>
        <taxon>Pseudomonadota</taxon>
        <taxon>Gammaproteobacteria</taxon>
        <taxon>Oceanospirillales</taxon>
        <taxon>Halomonadaceae</taxon>
        <taxon>Halomonas</taxon>
    </lineage>
</organism>
<sequence length="164" mass="17582">METGISRSPLLRLLMLVTLGGIAVALWYLTSYSLRGGGEVRWLAPGAPCDLHAGACTATLEQGASFTLEVEAAGRIRALEVLPLAVTLEGLEAESVRVEFVGRGMEMGLHRFPLAAGADGVYRGDGQVTICTESVMPWRARVIVETSRGSLGSWFDFDVERSTP</sequence>
<keyword evidence="1" id="KW-0472">Membrane</keyword>
<keyword evidence="3" id="KW-1185">Reference proteome</keyword>
<dbReference type="Proteomes" id="UP001202117">
    <property type="component" value="Unassembled WGS sequence"/>
</dbReference>
<proteinExistence type="predicted"/>
<name>A0ABS9RXR8_9GAMM</name>
<evidence type="ECO:0000313" key="2">
    <source>
        <dbReference type="EMBL" id="MCH4564638.1"/>
    </source>
</evidence>
<evidence type="ECO:0000313" key="3">
    <source>
        <dbReference type="Proteomes" id="UP001202117"/>
    </source>
</evidence>
<dbReference type="EMBL" id="JAKVPY010000021">
    <property type="protein sequence ID" value="MCH4564638.1"/>
    <property type="molecule type" value="Genomic_DNA"/>
</dbReference>
<comment type="caution">
    <text evidence="2">The sequence shown here is derived from an EMBL/GenBank/DDBJ whole genome shotgun (WGS) entry which is preliminary data.</text>
</comment>
<gene>
    <name evidence="2" type="ORF">MKP05_16165</name>
</gene>
<accession>A0ABS9RXR8</accession>